<dbReference type="AlphaFoldDB" id="A0AAD7NA92"/>
<name>A0AAD7NA92_9AGAR</name>
<evidence type="ECO:0000256" key="1">
    <source>
        <dbReference type="SAM" id="MobiDB-lite"/>
    </source>
</evidence>
<reference evidence="2" key="1">
    <citation type="submission" date="2023-03" db="EMBL/GenBank/DDBJ databases">
        <title>Massive genome expansion in bonnet fungi (Mycena s.s.) driven by repeated elements and novel gene families across ecological guilds.</title>
        <authorList>
            <consortium name="Lawrence Berkeley National Laboratory"/>
            <person name="Harder C.B."/>
            <person name="Miyauchi S."/>
            <person name="Viragh M."/>
            <person name="Kuo A."/>
            <person name="Thoen E."/>
            <person name="Andreopoulos B."/>
            <person name="Lu D."/>
            <person name="Skrede I."/>
            <person name="Drula E."/>
            <person name="Henrissat B."/>
            <person name="Morin E."/>
            <person name="Kohler A."/>
            <person name="Barry K."/>
            <person name="LaButti K."/>
            <person name="Morin E."/>
            <person name="Salamov A."/>
            <person name="Lipzen A."/>
            <person name="Mereny Z."/>
            <person name="Hegedus B."/>
            <person name="Baldrian P."/>
            <person name="Stursova M."/>
            <person name="Weitz H."/>
            <person name="Taylor A."/>
            <person name="Grigoriev I.V."/>
            <person name="Nagy L.G."/>
            <person name="Martin F."/>
            <person name="Kauserud H."/>
        </authorList>
    </citation>
    <scope>NUCLEOTIDE SEQUENCE</scope>
    <source>
        <strain evidence="2">CBHHK182m</strain>
    </source>
</reference>
<proteinExistence type="predicted"/>
<feature type="region of interest" description="Disordered" evidence="1">
    <location>
        <begin position="148"/>
        <end position="197"/>
    </location>
</feature>
<sequence length="197" mass="21369">MLAPQRHRARRAVNVCTARSLLPASGRHTDRKADAVAQRHTETRGTRPPAPKSTVATAARTSWPPVRRTHPAVRPTRFDENPAASRVGTYYRLQYPLPARAPTPKPSIAAALSAHTALSISTSTDHTQTNETRTRARSSLHIHAAALGASPSSSPAVGIAPTINTPRVRRRSCSPRTRTRAPAHPPLAPQTHHADYR</sequence>
<organism evidence="2 3">
    <name type="scientific">Mycena metata</name>
    <dbReference type="NCBI Taxonomy" id="1033252"/>
    <lineage>
        <taxon>Eukaryota</taxon>
        <taxon>Fungi</taxon>
        <taxon>Dikarya</taxon>
        <taxon>Basidiomycota</taxon>
        <taxon>Agaricomycotina</taxon>
        <taxon>Agaricomycetes</taxon>
        <taxon>Agaricomycetidae</taxon>
        <taxon>Agaricales</taxon>
        <taxon>Marasmiineae</taxon>
        <taxon>Mycenaceae</taxon>
        <taxon>Mycena</taxon>
    </lineage>
</organism>
<evidence type="ECO:0000313" key="2">
    <source>
        <dbReference type="EMBL" id="KAJ7752339.1"/>
    </source>
</evidence>
<feature type="region of interest" description="Disordered" evidence="1">
    <location>
        <begin position="23"/>
        <end position="79"/>
    </location>
</feature>
<dbReference type="Proteomes" id="UP001215598">
    <property type="component" value="Unassembled WGS sequence"/>
</dbReference>
<dbReference type="EMBL" id="JARKIB010000059">
    <property type="protein sequence ID" value="KAJ7752339.1"/>
    <property type="molecule type" value="Genomic_DNA"/>
</dbReference>
<feature type="compositionally biased region" description="Basic and acidic residues" evidence="1">
    <location>
        <begin position="27"/>
        <end position="45"/>
    </location>
</feature>
<feature type="non-terminal residue" evidence="2">
    <location>
        <position position="197"/>
    </location>
</feature>
<protein>
    <submittedName>
        <fullName evidence="2">Uncharacterized protein</fullName>
    </submittedName>
</protein>
<accession>A0AAD7NA92</accession>
<comment type="caution">
    <text evidence="2">The sequence shown here is derived from an EMBL/GenBank/DDBJ whole genome shotgun (WGS) entry which is preliminary data.</text>
</comment>
<feature type="compositionally biased region" description="Low complexity" evidence="1">
    <location>
        <begin position="148"/>
        <end position="161"/>
    </location>
</feature>
<keyword evidence="3" id="KW-1185">Reference proteome</keyword>
<evidence type="ECO:0000313" key="3">
    <source>
        <dbReference type="Proteomes" id="UP001215598"/>
    </source>
</evidence>
<gene>
    <name evidence="2" type="ORF">B0H16DRAFT_1546677</name>
</gene>
<feature type="compositionally biased region" description="Basic residues" evidence="1">
    <location>
        <begin position="167"/>
        <end position="181"/>
    </location>
</feature>